<dbReference type="PANTHER" id="PTHR46095">
    <property type="entry name" value="ZINC FINGER PROTEIN 593"/>
    <property type="match status" value="1"/>
</dbReference>
<dbReference type="PANTHER" id="PTHR46095:SF1">
    <property type="entry name" value="ZINC FINGER PROTEIN 593"/>
    <property type="match status" value="1"/>
</dbReference>
<dbReference type="GO" id="GO:0042254">
    <property type="term" value="P:ribosome biogenesis"/>
    <property type="evidence" value="ECO:0007669"/>
    <property type="project" value="UniProtKB-KW"/>
</dbReference>
<protein>
    <submittedName>
        <fullName evidence="13">C2H2 finger domain-containing protein</fullName>
    </submittedName>
</protein>
<dbReference type="AlphaFoldDB" id="A0A9P4NZ84"/>
<accession>A0A9P4NZ84</accession>
<gene>
    <name evidence="13" type="ORF">EJ08DRAFT_657967</name>
</gene>
<evidence type="ECO:0000256" key="6">
    <source>
        <dbReference type="ARBA" id="ARBA00022771"/>
    </source>
</evidence>
<dbReference type="InterPro" id="IPR013087">
    <property type="entry name" value="Znf_C2H2_type"/>
</dbReference>
<evidence type="ECO:0000256" key="11">
    <source>
        <dbReference type="SAM" id="MobiDB-lite"/>
    </source>
</evidence>
<evidence type="ECO:0000256" key="7">
    <source>
        <dbReference type="ARBA" id="ARBA00022833"/>
    </source>
</evidence>
<dbReference type="Gene3D" id="3.30.160.60">
    <property type="entry name" value="Classic Zinc Finger"/>
    <property type="match status" value="1"/>
</dbReference>
<dbReference type="PROSITE" id="PS50157">
    <property type="entry name" value="ZINC_FINGER_C2H2_2"/>
    <property type="match status" value="1"/>
</dbReference>
<name>A0A9P4NZ84_9PEZI</name>
<evidence type="ECO:0000256" key="1">
    <source>
        <dbReference type="ARBA" id="ARBA00004123"/>
    </source>
</evidence>
<feature type="region of interest" description="Disordered" evidence="11">
    <location>
        <begin position="103"/>
        <end position="124"/>
    </location>
</feature>
<keyword evidence="7" id="KW-0862">Zinc</keyword>
<proteinExistence type="inferred from homology"/>
<dbReference type="OrthoDB" id="24683at2759"/>
<evidence type="ECO:0000313" key="13">
    <source>
        <dbReference type="EMBL" id="KAF2433844.1"/>
    </source>
</evidence>
<dbReference type="Pfam" id="PF12171">
    <property type="entry name" value="zf-C2H2_jaz"/>
    <property type="match status" value="1"/>
</dbReference>
<comment type="subcellular location">
    <subcellularLocation>
        <location evidence="2">Cytoplasm</location>
    </subcellularLocation>
    <subcellularLocation>
        <location evidence="1">Nucleus</location>
    </subcellularLocation>
</comment>
<keyword evidence="14" id="KW-1185">Reference proteome</keyword>
<dbReference type="InterPro" id="IPR036236">
    <property type="entry name" value="Znf_C2H2_sf"/>
</dbReference>
<dbReference type="InterPro" id="IPR022755">
    <property type="entry name" value="Znf_C2H2_jaz"/>
</dbReference>
<evidence type="ECO:0000259" key="12">
    <source>
        <dbReference type="PROSITE" id="PS50157"/>
    </source>
</evidence>
<evidence type="ECO:0000256" key="3">
    <source>
        <dbReference type="ARBA" id="ARBA00022490"/>
    </source>
</evidence>
<reference evidence="13" key="1">
    <citation type="journal article" date="2020" name="Stud. Mycol.">
        <title>101 Dothideomycetes genomes: a test case for predicting lifestyles and emergence of pathogens.</title>
        <authorList>
            <person name="Haridas S."/>
            <person name="Albert R."/>
            <person name="Binder M."/>
            <person name="Bloem J."/>
            <person name="Labutti K."/>
            <person name="Salamov A."/>
            <person name="Andreopoulos B."/>
            <person name="Baker S."/>
            <person name="Barry K."/>
            <person name="Bills G."/>
            <person name="Bluhm B."/>
            <person name="Cannon C."/>
            <person name="Castanera R."/>
            <person name="Culley D."/>
            <person name="Daum C."/>
            <person name="Ezra D."/>
            <person name="Gonzalez J."/>
            <person name="Henrissat B."/>
            <person name="Kuo A."/>
            <person name="Liang C."/>
            <person name="Lipzen A."/>
            <person name="Lutzoni F."/>
            <person name="Magnuson J."/>
            <person name="Mondo S."/>
            <person name="Nolan M."/>
            <person name="Ohm R."/>
            <person name="Pangilinan J."/>
            <person name="Park H.-J."/>
            <person name="Ramirez L."/>
            <person name="Alfaro M."/>
            <person name="Sun H."/>
            <person name="Tritt A."/>
            <person name="Yoshinaga Y."/>
            <person name="Zwiers L.-H."/>
            <person name="Turgeon B."/>
            <person name="Goodwin S."/>
            <person name="Spatafora J."/>
            <person name="Crous P."/>
            <person name="Grigoriev I."/>
        </authorList>
    </citation>
    <scope>NUCLEOTIDE SEQUENCE</scope>
    <source>
        <strain evidence="13">CBS 130266</strain>
    </source>
</reference>
<dbReference type="SMART" id="SM00451">
    <property type="entry name" value="ZnF_U1"/>
    <property type="match status" value="1"/>
</dbReference>
<evidence type="ECO:0000256" key="10">
    <source>
        <dbReference type="PROSITE-ProRule" id="PRU00042"/>
    </source>
</evidence>
<evidence type="ECO:0000256" key="2">
    <source>
        <dbReference type="ARBA" id="ARBA00004496"/>
    </source>
</evidence>
<dbReference type="GO" id="GO:0005634">
    <property type="term" value="C:nucleus"/>
    <property type="evidence" value="ECO:0007669"/>
    <property type="project" value="UniProtKB-SubCell"/>
</dbReference>
<dbReference type="PROSITE" id="PS00028">
    <property type="entry name" value="ZINC_FINGER_C2H2_1"/>
    <property type="match status" value="1"/>
</dbReference>
<keyword evidence="6 10" id="KW-0863">Zinc-finger</keyword>
<dbReference type="GO" id="GO:0005737">
    <property type="term" value="C:cytoplasm"/>
    <property type="evidence" value="ECO:0007669"/>
    <property type="project" value="UniProtKB-SubCell"/>
</dbReference>
<comment type="similarity">
    <text evidence="9">Belongs to the ZNF593/BUD20 C2H2-type zinc-finger protein family.</text>
</comment>
<dbReference type="GO" id="GO:0008270">
    <property type="term" value="F:zinc ion binding"/>
    <property type="evidence" value="ECO:0007669"/>
    <property type="project" value="UniProtKB-KW"/>
</dbReference>
<feature type="region of interest" description="Disordered" evidence="11">
    <location>
        <begin position="1"/>
        <end position="46"/>
    </location>
</feature>
<sequence>MPAIRGSQSKKKTRRHTRDIDEISEDLKSPRHLTRYQSTKHPEDLPALGAHYCTECAKWFESEFNMISHKKGKGHKRQLKQIKQGAHTQREAEEAAGLRVDNGIREKKSVDEEMVVDEQVGETT</sequence>
<feature type="compositionally biased region" description="Acidic residues" evidence="11">
    <location>
        <begin position="112"/>
        <end position="124"/>
    </location>
</feature>
<keyword evidence="5" id="KW-0479">Metal-binding</keyword>
<dbReference type="EMBL" id="MU007019">
    <property type="protein sequence ID" value="KAF2433844.1"/>
    <property type="molecule type" value="Genomic_DNA"/>
</dbReference>
<evidence type="ECO:0000313" key="14">
    <source>
        <dbReference type="Proteomes" id="UP000800235"/>
    </source>
</evidence>
<organism evidence="13 14">
    <name type="scientific">Tothia fuscella</name>
    <dbReference type="NCBI Taxonomy" id="1048955"/>
    <lineage>
        <taxon>Eukaryota</taxon>
        <taxon>Fungi</taxon>
        <taxon>Dikarya</taxon>
        <taxon>Ascomycota</taxon>
        <taxon>Pezizomycotina</taxon>
        <taxon>Dothideomycetes</taxon>
        <taxon>Pleosporomycetidae</taxon>
        <taxon>Venturiales</taxon>
        <taxon>Cylindrosympodiaceae</taxon>
        <taxon>Tothia</taxon>
    </lineage>
</organism>
<evidence type="ECO:0000256" key="4">
    <source>
        <dbReference type="ARBA" id="ARBA00022517"/>
    </source>
</evidence>
<evidence type="ECO:0000256" key="8">
    <source>
        <dbReference type="ARBA" id="ARBA00023242"/>
    </source>
</evidence>
<feature type="compositionally biased region" description="Basic residues" evidence="11">
    <location>
        <begin position="8"/>
        <end position="17"/>
    </location>
</feature>
<dbReference type="GO" id="GO:0003676">
    <property type="term" value="F:nucleic acid binding"/>
    <property type="evidence" value="ECO:0007669"/>
    <property type="project" value="InterPro"/>
</dbReference>
<feature type="domain" description="C2H2-type" evidence="12">
    <location>
        <begin position="51"/>
        <end position="80"/>
    </location>
</feature>
<dbReference type="InterPro" id="IPR051879">
    <property type="entry name" value="C2H2-ZF_Maturation_Protein"/>
</dbReference>
<dbReference type="InterPro" id="IPR003604">
    <property type="entry name" value="Matrin/U1-like-C_Znf_C2H2"/>
</dbReference>
<dbReference type="SUPFAM" id="SSF57667">
    <property type="entry name" value="beta-beta-alpha zinc fingers"/>
    <property type="match status" value="1"/>
</dbReference>
<evidence type="ECO:0000256" key="9">
    <source>
        <dbReference type="ARBA" id="ARBA00038064"/>
    </source>
</evidence>
<evidence type="ECO:0000256" key="5">
    <source>
        <dbReference type="ARBA" id="ARBA00022723"/>
    </source>
</evidence>
<keyword evidence="3" id="KW-0963">Cytoplasm</keyword>
<dbReference type="Proteomes" id="UP000800235">
    <property type="component" value="Unassembled WGS sequence"/>
</dbReference>
<keyword evidence="4" id="KW-0690">Ribosome biogenesis</keyword>
<keyword evidence="8" id="KW-0539">Nucleus</keyword>
<comment type="caution">
    <text evidence="13">The sequence shown here is derived from an EMBL/GenBank/DDBJ whole genome shotgun (WGS) entry which is preliminary data.</text>
</comment>
<feature type="compositionally biased region" description="Basic and acidic residues" evidence="11">
    <location>
        <begin position="18"/>
        <end position="29"/>
    </location>
</feature>